<keyword evidence="6" id="KW-0560">Oxidoreductase</keyword>
<feature type="transmembrane region" description="Helical" evidence="10">
    <location>
        <begin position="27"/>
        <end position="45"/>
    </location>
</feature>
<keyword evidence="4" id="KW-0874">Quinone</keyword>
<feature type="transmembrane region" description="Helical" evidence="10">
    <location>
        <begin position="108"/>
        <end position="132"/>
    </location>
</feature>
<evidence type="ECO:0000256" key="3">
    <source>
        <dbReference type="ARBA" id="ARBA00022692"/>
    </source>
</evidence>
<evidence type="ECO:0000256" key="7">
    <source>
        <dbReference type="ARBA" id="ARBA00023136"/>
    </source>
</evidence>
<evidence type="ECO:0000259" key="11">
    <source>
        <dbReference type="SMART" id="SM00756"/>
    </source>
</evidence>
<evidence type="ECO:0000256" key="4">
    <source>
        <dbReference type="ARBA" id="ARBA00022719"/>
    </source>
</evidence>
<protein>
    <recommendedName>
        <fullName evidence="11">Vitamin K epoxide reductase domain-containing protein</fullName>
    </recommendedName>
</protein>
<dbReference type="Gene3D" id="1.20.1440.130">
    <property type="entry name" value="VKOR domain"/>
    <property type="match status" value="1"/>
</dbReference>
<dbReference type="CDD" id="cd12916">
    <property type="entry name" value="VKOR_1"/>
    <property type="match status" value="1"/>
</dbReference>
<dbReference type="Pfam" id="PF07884">
    <property type="entry name" value="VKOR"/>
    <property type="match status" value="1"/>
</dbReference>
<reference evidence="13" key="2">
    <citation type="journal article" date="2023" name="Nat. Commun.">
        <title>Cultivation of marine bacteria of the SAR202 clade.</title>
        <authorList>
            <person name="Lim Y."/>
            <person name="Seo J.H."/>
            <person name="Giovannoni S.J."/>
            <person name="Kang I."/>
            <person name="Cho J.C."/>
        </authorList>
    </citation>
    <scope>NUCLEOTIDE SEQUENCE</scope>
    <source>
        <strain evidence="13">JH1073</strain>
    </source>
</reference>
<dbReference type="InterPro" id="IPR044698">
    <property type="entry name" value="VKOR/LTO1"/>
</dbReference>
<dbReference type="Proteomes" id="UP001219901">
    <property type="component" value="Chromosome"/>
</dbReference>
<dbReference type="AlphaFoldDB" id="A0AAJ5ZDW6"/>
<dbReference type="InterPro" id="IPR038354">
    <property type="entry name" value="VKOR_sf"/>
</dbReference>
<feature type="transmembrane region" description="Helical" evidence="10">
    <location>
        <begin position="138"/>
        <end position="157"/>
    </location>
</feature>
<evidence type="ECO:0000256" key="8">
    <source>
        <dbReference type="ARBA" id="ARBA00023157"/>
    </source>
</evidence>
<keyword evidence="9" id="KW-0676">Redox-active center</keyword>
<keyword evidence="7 10" id="KW-0472">Membrane</keyword>
<evidence type="ECO:0000256" key="1">
    <source>
        <dbReference type="ARBA" id="ARBA00004141"/>
    </source>
</evidence>
<dbReference type="PANTHER" id="PTHR34573">
    <property type="entry name" value="VKC DOMAIN-CONTAINING PROTEIN"/>
    <property type="match status" value="1"/>
</dbReference>
<dbReference type="Proteomes" id="UP001321249">
    <property type="component" value="Unassembled WGS sequence"/>
</dbReference>
<reference evidence="14 15" key="1">
    <citation type="submission" date="2019-11" db="EMBL/GenBank/DDBJ databases">
        <authorList>
            <person name="Cho J.-C."/>
        </authorList>
    </citation>
    <scope>NUCLEOTIDE SEQUENCE [LARGE SCALE GENOMIC DNA]</scope>
    <source>
        <strain evidence="13 14">JH1073</strain>
        <strain evidence="12 15">JH702</strain>
    </source>
</reference>
<evidence type="ECO:0000313" key="14">
    <source>
        <dbReference type="Proteomes" id="UP001219901"/>
    </source>
</evidence>
<dbReference type="GO" id="GO:0048038">
    <property type="term" value="F:quinone binding"/>
    <property type="evidence" value="ECO:0007669"/>
    <property type="project" value="UniProtKB-KW"/>
</dbReference>
<name>A0AAJ5ZDW6_9CHLR</name>
<keyword evidence="3 10" id="KW-0812">Transmembrane</keyword>
<evidence type="ECO:0000256" key="10">
    <source>
        <dbReference type="SAM" id="Phobius"/>
    </source>
</evidence>
<reference evidence="14" key="3">
    <citation type="submission" date="2023-06" db="EMBL/GenBank/DDBJ databases">
        <title>Pangenomics reveal diversification of enzyme families and niche specialization in globally abundant SAR202 bacteria.</title>
        <authorList>
            <person name="Saw J.H.W."/>
        </authorList>
    </citation>
    <scope>NUCLEOTIDE SEQUENCE [LARGE SCALE GENOMIC DNA]</scope>
    <source>
        <strain evidence="14">JH1073</strain>
    </source>
</reference>
<keyword evidence="5 10" id="KW-1133">Transmembrane helix</keyword>
<feature type="transmembrane region" description="Helical" evidence="10">
    <location>
        <begin position="73"/>
        <end position="96"/>
    </location>
</feature>
<evidence type="ECO:0000313" key="15">
    <source>
        <dbReference type="Proteomes" id="UP001321249"/>
    </source>
</evidence>
<organism evidence="13 14">
    <name type="scientific">Candidatus Lucifugimonas marina</name>
    <dbReference type="NCBI Taxonomy" id="3038979"/>
    <lineage>
        <taxon>Bacteria</taxon>
        <taxon>Bacillati</taxon>
        <taxon>Chloroflexota</taxon>
        <taxon>Dehalococcoidia</taxon>
        <taxon>SAR202 cluster</taxon>
        <taxon>Candidatus Lucifugimonadales</taxon>
        <taxon>Candidatus Lucifugimonadaceae</taxon>
        <taxon>Candidatus Lucifugimonas</taxon>
    </lineage>
</organism>
<dbReference type="InterPro" id="IPR012932">
    <property type="entry name" value="VKOR"/>
</dbReference>
<evidence type="ECO:0000256" key="5">
    <source>
        <dbReference type="ARBA" id="ARBA00022989"/>
    </source>
</evidence>
<comment type="similarity">
    <text evidence="2">Belongs to the VKOR family.</text>
</comment>
<evidence type="ECO:0000256" key="2">
    <source>
        <dbReference type="ARBA" id="ARBA00006214"/>
    </source>
</evidence>
<proteinExistence type="inferred from homology"/>
<keyword evidence="8" id="KW-1015">Disulfide bond</keyword>
<feature type="domain" description="Vitamin K epoxide reductase" evidence="11">
    <location>
        <begin position="24"/>
        <end position="157"/>
    </location>
</feature>
<dbReference type="GO" id="GO:0016491">
    <property type="term" value="F:oxidoreductase activity"/>
    <property type="evidence" value="ECO:0007669"/>
    <property type="project" value="UniProtKB-KW"/>
</dbReference>
<gene>
    <name evidence="12" type="ORF">GKO46_07610</name>
    <name evidence="13" type="ORF">GKO48_01615</name>
</gene>
<dbReference type="EMBL" id="CP046147">
    <property type="protein sequence ID" value="WFG38354.1"/>
    <property type="molecule type" value="Genomic_DNA"/>
</dbReference>
<dbReference type="EMBL" id="WMBE01000002">
    <property type="protein sequence ID" value="MDG0866936.1"/>
    <property type="molecule type" value="Genomic_DNA"/>
</dbReference>
<dbReference type="PANTHER" id="PTHR34573:SF1">
    <property type="entry name" value="VITAMIN K EPOXIDE REDUCTASE DOMAIN-CONTAINING PROTEIN"/>
    <property type="match status" value="1"/>
</dbReference>
<accession>A0AAJ5ZDW6</accession>
<dbReference type="SMART" id="SM00756">
    <property type="entry name" value="VKc"/>
    <property type="match status" value="1"/>
</dbReference>
<evidence type="ECO:0000256" key="6">
    <source>
        <dbReference type="ARBA" id="ARBA00023002"/>
    </source>
</evidence>
<keyword evidence="14" id="KW-1185">Reference proteome</keyword>
<dbReference type="RefSeq" id="WP_342825380.1">
    <property type="nucleotide sequence ID" value="NZ_CP046146.1"/>
</dbReference>
<evidence type="ECO:0000256" key="9">
    <source>
        <dbReference type="ARBA" id="ARBA00023284"/>
    </source>
</evidence>
<sequence>MGSFQRRDWFSVRNSEGANISERPSRLWLLIALLGISGLAVTTYLTSNALSHSDVACSVGGCNTVLGSKWSKIFGIPVSAFGMATYALIMLGALHAYQSPIYDLRGRLVVTAVTAIGVLASIVLTFIEFFVIKAACQYCITSAILVVIVAVAITVAARKEGPLWAALRRRA</sequence>
<evidence type="ECO:0000313" key="12">
    <source>
        <dbReference type="EMBL" id="MDG0866936.1"/>
    </source>
</evidence>
<evidence type="ECO:0000313" key="13">
    <source>
        <dbReference type="EMBL" id="WFG38354.1"/>
    </source>
</evidence>
<comment type="subcellular location">
    <subcellularLocation>
        <location evidence="1">Membrane</location>
        <topology evidence="1">Multi-pass membrane protein</topology>
    </subcellularLocation>
</comment>
<dbReference type="GO" id="GO:0016020">
    <property type="term" value="C:membrane"/>
    <property type="evidence" value="ECO:0007669"/>
    <property type="project" value="UniProtKB-SubCell"/>
</dbReference>